<gene>
    <name evidence="1" type="ORF">Pint_21064</name>
</gene>
<evidence type="ECO:0000313" key="2">
    <source>
        <dbReference type="Proteomes" id="UP001163603"/>
    </source>
</evidence>
<accession>A0ACC0XE71</accession>
<dbReference type="EMBL" id="CM047748">
    <property type="protein sequence ID" value="KAJ0014967.1"/>
    <property type="molecule type" value="Genomic_DNA"/>
</dbReference>
<reference evidence="2" key="1">
    <citation type="journal article" date="2023" name="G3 (Bethesda)">
        <title>Genome assembly and association tests identify interacting loci associated with vigor, precocity, and sex in interspecific pistachio rootstocks.</title>
        <authorList>
            <person name="Palmer W."/>
            <person name="Jacygrad E."/>
            <person name="Sagayaradj S."/>
            <person name="Cavanaugh K."/>
            <person name="Han R."/>
            <person name="Bertier L."/>
            <person name="Beede B."/>
            <person name="Kafkas S."/>
            <person name="Golino D."/>
            <person name="Preece J."/>
            <person name="Michelmore R."/>
        </authorList>
    </citation>
    <scope>NUCLEOTIDE SEQUENCE [LARGE SCALE GENOMIC DNA]</scope>
</reference>
<organism evidence="1 2">
    <name type="scientific">Pistacia integerrima</name>
    <dbReference type="NCBI Taxonomy" id="434235"/>
    <lineage>
        <taxon>Eukaryota</taxon>
        <taxon>Viridiplantae</taxon>
        <taxon>Streptophyta</taxon>
        <taxon>Embryophyta</taxon>
        <taxon>Tracheophyta</taxon>
        <taxon>Spermatophyta</taxon>
        <taxon>Magnoliopsida</taxon>
        <taxon>eudicotyledons</taxon>
        <taxon>Gunneridae</taxon>
        <taxon>Pentapetalae</taxon>
        <taxon>rosids</taxon>
        <taxon>malvids</taxon>
        <taxon>Sapindales</taxon>
        <taxon>Anacardiaceae</taxon>
        <taxon>Pistacia</taxon>
    </lineage>
</organism>
<sequence>MSVSQVTGDLNCSVTFFPHWCILQDLMKRTTIGLGEQPNGLYFLVALALEKPKPQTPSAAATSCHSPSLQVTSSTALWHHRLGHLSSSRLDFMAKHLLNFPFQSNNACDVCALAKQSRIPFSISLISSVRPFELIHCDI</sequence>
<evidence type="ECO:0000313" key="1">
    <source>
        <dbReference type="EMBL" id="KAJ0014967.1"/>
    </source>
</evidence>
<protein>
    <submittedName>
        <fullName evidence="1">Uncharacterized protein</fullName>
    </submittedName>
</protein>
<keyword evidence="2" id="KW-1185">Reference proteome</keyword>
<name>A0ACC0XE71_9ROSI</name>
<dbReference type="Proteomes" id="UP001163603">
    <property type="component" value="Chromosome 13"/>
</dbReference>
<comment type="caution">
    <text evidence="1">The sequence shown here is derived from an EMBL/GenBank/DDBJ whole genome shotgun (WGS) entry which is preliminary data.</text>
</comment>
<proteinExistence type="predicted"/>